<dbReference type="AlphaFoldDB" id="A0A2P2R160"/>
<name>A0A2P2R160_RHIMU</name>
<sequence length="33" mass="3739">MDAGIEPVKLLRFKRSSLREFSFLSSGGIEPDR</sequence>
<accession>A0A2P2R160</accession>
<proteinExistence type="predicted"/>
<reference evidence="1" key="1">
    <citation type="submission" date="2018-02" db="EMBL/GenBank/DDBJ databases">
        <title>Rhizophora mucronata_Transcriptome.</title>
        <authorList>
            <person name="Meera S.P."/>
            <person name="Sreeshan A."/>
            <person name="Augustine A."/>
        </authorList>
    </citation>
    <scope>NUCLEOTIDE SEQUENCE</scope>
    <source>
        <tissue evidence="1">Leaf</tissue>
    </source>
</reference>
<evidence type="ECO:0000313" key="1">
    <source>
        <dbReference type="EMBL" id="MBX72891.1"/>
    </source>
</evidence>
<dbReference type="EMBL" id="GGEC01092407">
    <property type="protein sequence ID" value="MBX72891.1"/>
    <property type="molecule type" value="Transcribed_RNA"/>
</dbReference>
<organism evidence="1">
    <name type="scientific">Rhizophora mucronata</name>
    <name type="common">Asiatic mangrove</name>
    <dbReference type="NCBI Taxonomy" id="61149"/>
    <lineage>
        <taxon>Eukaryota</taxon>
        <taxon>Viridiplantae</taxon>
        <taxon>Streptophyta</taxon>
        <taxon>Embryophyta</taxon>
        <taxon>Tracheophyta</taxon>
        <taxon>Spermatophyta</taxon>
        <taxon>Magnoliopsida</taxon>
        <taxon>eudicotyledons</taxon>
        <taxon>Gunneridae</taxon>
        <taxon>Pentapetalae</taxon>
        <taxon>rosids</taxon>
        <taxon>fabids</taxon>
        <taxon>Malpighiales</taxon>
        <taxon>Rhizophoraceae</taxon>
        <taxon>Rhizophora</taxon>
    </lineage>
</organism>
<protein>
    <submittedName>
        <fullName evidence="1">Uncharacterized protein</fullName>
    </submittedName>
</protein>